<keyword evidence="2 7" id="KW-0858">Xylan degradation</keyword>
<comment type="caution">
    <text evidence="12">The sequence shown here is derived from an EMBL/GenBank/DDBJ whole genome shotgun (WGS) entry which is preliminary data.</text>
</comment>
<dbReference type="SUPFAM" id="SSF55545">
    <property type="entry name" value="beta-N-acetylhexosaminidase-like domain"/>
    <property type="match status" value="1"/>
</dbReference>
<evidence type="ECO:0000259" key="9">
    <source>
        <dbReference type="Pfam" id="PF03648"/>
    </source>
</evidence>
<evidence type="ECO:0000256" key="1">
    <source>
        <dbReference type="ARBA" id="ARBA00008833"/>
    </source>
</evidence>
<dbReference type="Pfam" id="PF03648">
    <property type="entry name" value="Glyco_hydro_67N"/>
    <property type="match status" value="1"/>
</dbReference>
<dbReference type="InterPro" id="IPR029018">
    <property type="entry name" value="Hex-like_dom2"/>
</dbReference>
<dbReference type="InterPro" id="IPR037054">
    <property type="entry name" value="A-glucoronidase_C_sf"/>
</dbReference>
<comment type="subunit">
    <text evidence="8">Homodimer.</text>
</comment>
<dbReference type="EMBL" id="JBHMDO010000042">
    <property type="protein sequence ID" value="MFB9329476.1"/>
    <property type="molecule type" value="Genomic_DNA"/>
</dbReference>
<evidence type="ECO:0000256" key="6">
    <source>
        <dbReference type="ARBA" id="ARBA00023326"/>
    </source>
</evidence>
<organism evidence="12 13">
    <name type="scientific">Paenibacillus aurantiacus</name>
    <dbReference type="NCBI Taxonomy" id="1936118"/>
    <lineage>
        <taxon>Bacteria</taxon>
        <taxon>Bacillati</taxon>
        <taxon>Bacillota</taxon>
        <taxon>Bacilli</taxon>
        <taxon>Bacillales</taxon>
        <taxon>Paenibacillaceae</taxon>
        <taxon>Paenibacillus</taxon>
    </lineage>
</organism>
<comment type="catalytic activity">
    <reaction evidence="8">
        <text>Hydrolysis of (1-&gt;2)-alpha-D-(4-O-methyl)glucuronosyl links in the main chain of hardwood xylans.</text>
        <dbReference type="EC" id="3.2.1.131"/>
    </reaction>
</comment>
<keyword evidence="6 8" id="KW-0624">Polysaccharide degradation</keyword>
<dbReference type="Pfam" id="PF07488">
    <property type="entry name" value="Glyco_hydro_67M"/>
    <property type="match status" value="1"/>
</dbReference>
<evidence type="ECO:0000256" key="3">
    <source>
        <dbReference type="ARBA" id="ARBA00022801"/>
    </source>
</evidence>
<evidence type="ECO:0000313" key="12">
    <source>
        <dbReference type="EMBL" id="MFB9329476.1"/>
    </source>
</evidence>
<dbReference type="Gene3D" id="3.20.20.80">
    <property type="entry name" value="Glycosidases"/>
    <property type="match status" value="1"/>
</dbReference>
<evidence type="ECO:0000259" key="11">
    <source>
        <dbReference type="Pfam" id="PF07488"/>
    </source>
</evidence>
<dbReference type="Pfam" id="PF07477">
    <property type="entry name" value="Glyco_hydro_67C"/>
    <property type="match status" value="1"/>
</dbReference>
<sequence length="708" mass="78480">MNEQQHAGRADYRAWFAYHPRVDLETNMEKAPTYAWIASSDRNDTVRAAISVLAEGIGAMFGETPWVSALATDPDGETGKRSVGPNAADGANGADSGILVGTFAANERLREIFGVEAAELGREGFAIRTKEGVTAIGAHTPVGALYGAFHLLRLLATGADPSGHEVFERPANKLRMINQWDNIDGSIERGYAGPSIFYRDDAIDFEPARIRDYARLLASVGLNAIAINNVNVHRLESRFVTEDYLPRLAELAAIFRVYGIKLLLSVNFAAPIEVGGLPTADPLDEAVQQWWHERAAAIYEAIPDFCGFLVKADSENRPGPFTYGRGHAEGANMLADALGRHGGLVVWRCFVYNCKQDWRDRKTDRARAAYDHFMPLDGAFRDNVVLQIKNGPMDFQAREPVSPLLGAMERTNQVVEFQITQEYTGQQRHLCYLVPQWKTVLDFETHALGGAAPVKRIADGSVHGRTLGGFAAVSNIGADPNWTGHPLAQANLYGYGRLAWNPELSAEAIAEEWALQTFGANRRVADAVVGMLMESPDIYESYTAPLGVGWMVNPNHHYGPNVDGYEYDKWGTYHFADRDGVGVDRTVRSGTGYAGQYRGSNANMYESLADCPDELLLFFHHVPYGHRLKSGRTVIQHIYDTHFDGAQRAGELAQRWASLEGLVAADVYDEALARFREQAEHAKEWRDRINTYFYRKSGVPDEQGRTIY</sequence>
<dbReference type="RefSeq" id="WP_377499777.1">
    <property type="nucleotide sequence ID" value="NZ_JBHMDO010000042.1"/>
</dbReference>
<keyword evidence="3 7" id="KW-0378">Hydrolase</keyword>
<dbReference type="InterPro" id="IPR011099">
    <property type="entry name" value="Glyco_hydro_67_C"/>
</dbReference>
<feature type="domain" description="Glycosyl hydrolase family 67 C-terminal" evidence="10">
    <location>
        <begin position="483"/>
        <end position="705"/>
    </location>
</feature>
<dbReference type="InterPro" id="IPR011395">
    <property type="entry name" value="Glyco_hydro_67_aGlcAse"/>
</dbReference>
<reference evidence="12 13" key="1">
    <citation type="submission" date="2024-09" db="EMBL/GenBank/DDBJ databases">
        <authorList>
            <person name="Sun Q."/>
            <person name="Mori K."/>
        </authorList>
    </citation>
    <scope>NUCLEOTIDE SEQUENCE [LARGE SCALE GENOMIC DNA]</scope>
    <source>
        <strain evidence="12 13">TISTR 2452</strain>
    </source>
</reference>
<keyword evidence="5 7" id="KW-0326">Glycosidase</keyword>
<dbReference type="SUPFAM" id="SSF51445">
    <property type="entry name" value="(Trans)glycosidases"/>
    <property type="match status" value="1"/>
</dbReference>
<name>A0ABV5KW68_9BACL</name>
<comment type="similarity">
    <text evidence="1 7 8">Belongs to the glycosyl hydrolase 67 family.</text>
</comment>
<evidence type="ECO:0000256" key="2">
    <source>
        <dbReference type="ARBA" id="ARBA00022651"/>
    </source>
</evidence>
<dbReference type="InterPro" id="IPR017853">
    <property type="entry name" value="GH"/>
</dbReference>
<evidence type="ECO:0000256" key="7">
    <source>
        <dbReference type="PIRNR" id="PIRNR029900"/>
    </source>
</evidence>
<dbReference type="InterPro" id="IPR005154">
    <property type="entry name" value="Glyco_hydro_67_aGlcAse_N"/>
</dbReference>
<evidence type="ECO:0000256" key="8">
    <source>
        <dbReference type="RuleBase" id="RU361198"/>
    </source>
</evidence>
<dbReference type="EC" id="3.2.1.131" evidence="8"/>
<evidence type="ECO:0000259" key="10">
    <source>
        <dbReference type="Pfam" id="PF07477"/>
    </source>
</evidence>
<dbReference type="Gene3D" id="3.30.379.10">
    <property type="entry name" value="Chitobiase/beta-hexosaminidase domain 2-like"/>
    <property type="match status" value="1"/>
</dbReference>
<dbReference type="PANTHER" id="PTHR39207:SF1">
    <property type="entry name" value="ALPHA-GLUCURONIDASE A"/>
    <property type="match status" value="1"/>
</dbReference>
<evidence type="ECO:0000256" key="5">
    <source>
        <dbReference type="ARBA" id="ARBA00023295"/>
    </source>
</evidence>
<feature type="domain" description="Glycosyl hydrolase family 67 catalytic" evidence="11">
    <location>
        <begin position="158"/>
        <end position="482"/>
    </location>
</feature>
<dbReference type="PANTHER" id="PTHR39207">
    <property type="entry name" value="ALPHA-GLUCURONIDASE A"/>
    <property type="match status" value="1"/>
</dbReference>
<keyword evidence="13" id="KW-1185">Reference proteome</keyword>
<protein>
    <recommendedName>
        <fullName evidence="8">Xylan alpha-1,2-glucuronidase</fullName>
        <ecNumber evidence="8">3.2.1.131</ecNumber>
    </recommendedName>
</protein>
<accession>A0ABV5KW68</accession>
<feature type="domain" description="Alpha glucuronidase N-terminal" evidence="9">
    <location>
        <begin position="14"/>
        <end position="151"/>
    </location>
</feature>
<dbReference type="GO" id="GO:0016787">
    <property type="term" value="F:hydrolase activity"/>
    <property type="evidence" value="ECO:0007669"/>
    <property type="project" value="UniProtKB-KW"/>
</dbReference>
<evidence type="ECO:0000256" key="4">
    <source>
        <dbReference type="ARBA" id="ARBA00023277"/>
    </source>
</evidence>
<dbReference type="InterPro" id="IPR011100">
    <property type="entry name" value="Glyco_hydro_67_cat"/>
</dbReference>
<evidence type="ECO:0000313" key="13">
    <source>
        <dbReference type="Proteomes" id="UP001589747"/>
    </source>
</evidence>
<dbReference type="Proteomes" id="UP001589747">
    <property type="component" value="Unassembled WGS sequence"/>
</dbReference>
<gene>
    <name evidence="12" type="ORF">ACFFSY_26355</name>
</gene>
<proteinExistence type="inferred from homology"/>
<dbReference type="PIRSF" id="PIRSF029900">
    <property type="entry name" value="Alpha-glucuronds"/>
    <property type="match status" value="1"/>
</dbReference>
<dbReference type="Gene3D" id="3.90.1330.10">
    <property type="entry name" value="Alpha-glucuronidase, C-terminal domain"/>
    <property type="match status" value="1"/>
</dbReference>
<keyword evidence="4 8" id="KW-0119">Carbohydrate metabolism</keyword>